<dbReference type="SUPFAM" id="SSF81383">
    <property type="entry name" value="F-box domain"/>
    <property type="match status" value="1"/>
</dbReference>
<dbReference type="InterPro" id="IPR001810">
    <property type="entry name" value="F-box_dom"/>
</dbReference>
<dbReference type="InterPro" id="IPR036047">
    <property type="entry name" value="F-box-like_dom_sf"/>
</dbReference>
<feature type="coiled-coil region" evidence="1">
    <location>
        <begin position="162"/>
        <end position="189"/>
    </location>
</feature>
<dbReference type="Proteomes" id="UP000615446">
    <property type="component" value="Unassembled WGS sequence"/>
</dbReference>
<dbReference type="CDD" id="cd09917">
    <property type="entry name" value="F-box_SF"/>
    <property type="match status" value="1"/>
</dbReference>
<evidence type="ECO:0000313" key="6">
    <source>
        <dbReference type="Proteomes" id="UP000247702"/>
    </source>
</evidence>
<dbReference type="EMBL" id="BEXD01003135">
    <property type="protein sequence ID" value="GBC00340.1"/>
    <property type="molecule type" value="Genomic_DNA"/>
</dbReference>
<dbReference type="PROSITE" id="PS50181">
    <property type="entry name" value="FBOX"/>
    <property type="match status" value="1"/>
</dbReference>
<evidence type="ECO:0000259" key="2">
    <source>
        <dbReference type="PROSITE" id="PS50181"/>
    </source>
</evidence>
<sequence length="222" mass="27003">MATTLPNEILIEICSHLHPSDLYNLSLVCKRFRNLLWNKTNESAQLIWRTSRLNFVSHLTLPCPEGMSEQQYIWLMSLLDKCMFCDERDKWKLALYWEFKMYCCLKCLAERTVSRDTLIKEWEISENILRCIVPLPPNAQRPQLFLMRHVKQTLKEYNKLSLSKKENWIKRKQKEIDELKIENNEYRKQHDSGRYDYNERLERIFRTLHMSKEYHYGDLCCW</sequence>
<keyword evidence="6" id="KW-1185">Reference proteome</keyword>
<accession>A0A2Z6REG8</accession>
<dbReference type="EMBL" id="BLAL01000300">
    <property type="protein sequence ID" value="GET01635.1"/>
    <property type="molecule type" value="Genomic_DNA"/>
</dbReference>
<evidence type="ECO:0000313" key="4">
    <source>
        <dbReference type="EMBL" id="GBC00341.1"/>
    </source>
</evidence>
<evidence type="ECO:0000256" key="1">
    <source>
        <dbReference type="SAM" id="Coils"/>
    </source>
</evidence>
<proteinExistence type="predicted"/>
<protein>
    <recommendedName>
        <fullName evidence="2">F-box domain-containing protein</fullName>
    </recommendedName>
</protein>
<dbReference type="AlphaFoldDB" id="A0A2Z6REG8"/>
<dbReference type="Gene3D" id="1.20.1280.50">
    <property type="match status" value="1"/>
</dbReference>
<reference evidence="4 6" key="1">
    <citation type="submission" date="2017-11" db="EMBL/GenBank/DDBJ databases">
        <title>The genome of Rhizophagus clarus HR1 reveals common genetic basis of auxotrophy among arbuscular mycorrhizal fungi.</title>
        <authorList>
            <person name="Kobayashi Y."/>
        </authorList>
    </citation>
    <scope>NUCLEOTIDE SEQUENCE [LARGE SCALE GENOMIC DNA]</scope>
    <source>
        <strain evidence="4 6">HR1</strain>
    </source>
</reference>
<reference evidence="5" key="2">
    <citation type="submission" date="2019-10" db="EMBL/GenBank/DDBJ databases">
        <title>Conservation and host-specific expression of non-tandemly repeated heterogenous ribosome RNA gene in arbuscular mycorrhizal fungi.</title>
        <authorList>
            <person name="Maeda T."/>
            <person name="Kobayashi Y."/>
            <person name="Nakagawa T."/>
            <person name="Ezawa T."/>
            <person name="Yamaguchi K."/>
            <person name="Bino T."/>
            <person name="Nishimoto Y."/>
            <person name="Shigenobu S."/>
            <person name="Kawaguchi M."/>
        </authorList>
    </citation>
    <scope>NUCLEOTIDE SEQUENCE</scope>
    <source>
        <strain evidence="5">HR1</strain>
    </source>
</reference>
<keyword evidence="1" id="KW-0175">Coiled coil</keyword>
<organism evidence="4 6">
    <name type="scientific">Rhizophagus clarus</name>
    <dbReference type="NCBI Taxonomy" id="94130"/>
    <lineage>
        <taxon>Eukaryota</taxon>
        <taxon>Fungi</taxon>
        <taxon>Fungi incertae sedis</taxon>
        <taxon>Mucoromycota</taxon>
        <taxon>Glomeromycotina</taxon>
        <taxon>Glomeromycetes</taxon>
        <taxon>Glomerales</taxon>
        <taxon>Glomeraceae</taxon>
        <taxon>Rhizophagus</taxon>
    </lineage>
</organism>
<evidence type="ECO:0000313" key="3">
    <source>
        <dbReference type="EMBL" id="GBC00340.1"/>
    </source>
</evidence>
<dbReference type="SMART" id="SM00256">
    <property type="entry name" value="FBOX"/>
    <property type="match status" value="1"/>
</dbReference>
<gene>
    <name evidence="5" type="ORF">RCL2_002803400</name>
    <name evidence="3" type="ORF">RclHR1_03820005</name>
    <name evidence="4" type="ORF">RclHR1_03820006</name>
</gene>
<dbReference type="EMBL" id="BEXD01003135">
    <property type="protein sequence ID" value="GBC00341.1"/>
    <property type="molecule type" value="Genomic_DNA"/>
</dbReference>
<dbReference type="Proteomes" id="UP000247702">
    <property type="component" value="Unassembled WGS sequence"/>
</dbReference>
<name>A0A2Z6REG8_9GLOM</name>
<feature type="domain" description="F-box" evidence="2">
    <location>
        <begin position="1"/>
        <end position="51"/>
    </location>
</feature>
<dbReference type="OrthoDB" id="2526341at2759"/>
<comment type="caution">
    <text evidence="4">The sequence shown here is derived from an EMBL/GenBank/DDBJ whole genome shotgun (WGS) entry which is preliminary data.</text>
</comment>
<evidence type="ECO:0000313" key="5">
    <source>
        <dbReference type="EMBL" id="GET01635.1"/>
    </source>
</evidence>
<dbReference type="Pfam" id="PF12937">
    <property type="entry name" value="F-box-like"/>
    <property type="match status" value="1"/>
</dbReference>